<evidence type="ECO:0000313" key="3">
    <source>
        <dbReference type="EMBL" id="GGK89076.1"/>
    </source>
</evidence>
<evidence type="ECO:0000313" key="4">
    <source>
        <dbReference type="Proteomes" id="UP000645217"/>
    </source>
</evidence>
<evidence type="ECO:0000259" key="1">
    <source>
        <dbReference type="Pfam" id="PF13556"/>
    </source>
</evidence>
<dbReference type="Pfam" id="PF25906">
    <property type="entry name" value="PucR-like_N"/>
    <property type="match status" value="1"/>
</dbReference>
<organism evidence="3 4">
    <name type="scientific">Sphaerisporangium melleum</name>
    <dbReference type="NCBI Taxonomy" id="321316"/>
    <lineage>
        <taxon>Bacteria</taxon>
        <taxon>Bacillati</taxon>
        <taxon>Actinomycetota</taxon>
        <taxon>Actinomycetes</taxon>
        <taxon>Streptosporangiales</taxon>
        <taxon>Streptosporangiaceae</taxon>
        <taxon>Sphaerisporangium</taxon>
    </lineage>
</organism>
<comment type="caution">
    <text evidence="3">The sequence shown here is derived from an EMBL/GenBank/DDBJ whole genome shotgun (WGS) entry which is preliminary data.</text>
</comment>
<protein>
    <submittedName>
        <fullName evidence="3">Fis family transcriptional regulator</fullName>
    </submittedName>
</protein>
<dbReference type="EMBL" id="BMNT01000017">
    <property type="protein sequence ID" value="GGK89076.1"/>
    <property type="molecule type" value="Genomic_DNA"/>
</dbReference>
<dbReference type="InterPro" id="IPR051448">
    <property type="entry name" value="CdaR-like_regulators"/>
</dbReference>
<evidence type="ECO:0000259" key="2">
    <source>
        <dbReference type="Pfam" id="PF25906"/>
    </source>
</evidence>
<dbReference type="InterPro" id="IPR042070">
    <property type="entry name" value="PucR_C-HTH_sf"/>
</dbReference>
<name>A0A917VJ33_9ACTN</name>
<dbReference type="PANTHER" id="PTHR33744">
    <property type="entry name" value="CARBOHYDRATE DIACID REGULATOR"/>
    <property type="match status" value="1"/>
</dbReference>
<dbReference type="InterPro" id="IPR058663">
    <property type="entry name" value="PucR-like_N"/>
</dbReference>
<dbReference type="Pfam" id="PF13556">
    <property type="entry name" value="HTH_30"/>
    <property type="match status" value="1"/>
</dbReference>
<feature type="domain" description="PucR-like N-terminal" evidence="2">
    <location>
        <begin position="1"/>
        <end position="163"/>
    </location>
</feature>
<feature type="domain" description="PucR C-terminal helix-turn-helix" evidence="1">
    <location>
        <begin position="371"/>
        <end position="428"/>
    </location>
</feature>
<sequence length="439" mass="47297">MPREFADVLRAHLAELTEEMIGEIRAGVPEYSRPGDEKYVKAVRRAVEEALRLFLARIAGDGDEQGRAPEVYRAIGRGEASEGRPLDSLQAALRICARVAWRRLALASETLDLSRERLCAVGEAILVYLDEIAAAAAEGYAEAQIKVAGELELRRRRLLDLLVAGPPADLRAVEDLARAAGWTMPRSVAGVALAARPLAAAFGDREPPGHPAMPPSVLGLASASAAVARTAGPVNGTVGGVARPALPPDVLAALDRPDPFLVLPDPEAPGRTALLDRALRDWVVVLGPPVPVREAAQSLRLAREALDLTRRGLLPSGRETGAGRSAPAVVRCADHLATMVVCKDEALVRIIRRTRLAPLRGLRAGQRDRVAETLLAWLQCGHNANEVAARLHVHPQTVRYRLRQAMELFGDQLGSPDDRFELEIALRARALEPPRTGGR</sequence>
<gene>
    <name evidence="3" type="ORF">GCM10007964_34710</name>
</gene>
<dbReference type="AlphaFoldDB" id="A0A917VJ33"/>
<accession>A0A917VJ33</accession>
<dbReference type="Proteomes" id="UP000645217">
    <property type="component" value="Unassembled WGS sequence"/>
</dbReference>
<keyword evidence="4" id="KW-1185">Reference proteome</keyword>
<dbReference type="PANTHER" id="PTHR33744:SF1">
    <property type="entry name" value="DNA-BINDING TRANSCRIPTIONAL ACTIVATOR ADER"/>
    <property type="match status" value="1"/>
</dbReference>
<reference evidence="3" key="1">
    <citation type="journal article" date="2014" name="Int. J. Syst. Evol. Microbiol.">
        <title>Complete genome sequence of Corynebacterium casei LMG S-19264T (=DSM 44701T), isolated from a smear-ripened cheese.</title>
        <authorList>
            <consortium name="US DOE Joint Genome Institute (JGI-PGF)"/>
            <person name="Walter F."/>
            <person name="Albersmeier A."/>
            <person name="Kalinowski J."/>
            <person name="Ruckert C."/>
        </authorList>
    </citation>
    <scope>NUCLEOTIDE SEQUENCE</scope>
    <source>
        <strain evidence="3">JCM 13064</strain>
    </source>
</reference>
<reference evidence="3" key="2">
    <citation type="submission" date="2020-09" db="EMBL/GenBank/DDBJ databases">
        <authorList>
            <person name="Sun Q."/>
            <person name="Ohkuma M."/>
        </authorList>
    </citation>
    <scope>NUCLEOTIDE SEQUENCE</scope>
    <source>
        <strain evidence="3">JCM 13064</strain>
    </source>
</reference>
<dbReference type="Gene3D" id="1.10.10.2840">
    <property type="entry name" value="PucR C-terminal helix-turn-helix domain"/>
    <property type="match status" value="1"/>
</dbReference>
<proteinExistence type="predicted"/>
<dbReference type="InterPro" id="IPR025736">
    <property type="entry name" value="PucR_C-HTH_dom"/>
</dbReference>